<keyword evidence="4 11" id="KW-0863">Zinc-finger</keyword>
<dbReference type="NCBIfam" id="TIGR00614">
    <property type="entry name" value="recQ_fam"/>
    <property type="match status" value="1"/>
</dbReference>
<keyword evidence="3" id="KW-0547">Nucleotide-binding</keyword>
<feature type="compositionally biased region" description="Polar residues" evidence="12">
    <location>
        <begin position="1067"/>
        <end position="1078"/>
    </location>
</feature>
<feature type="region of interest" description="Disordered" evidence="12">
    <location>
        <begin position="265"/>
        <end position="301"/>
    </location>
</feature>
<feature type="domain" description="Helicase C-terminal" evidence="14">
    <location>
        <begin position="669"/>
        <end position="838"/>
    </location>
</feature>
<evidence type="ECO:0000259" key="13">
    <source>
        <dbReference type="PROSITE" id="PS51192"/>
    </source>
</evidence>
<evidence type="ECO:0000256" key="1">
    <source>
        <dbReference type="ARBA" id="ARBA00005446"/>
    </source>
</evidence>
<dbReference type="GO" id="GO:0008270">
    <property type="term" value="F:zinc ion binding"/>
    <property type="evidence" value="ECO:0007669"/>
    <property type="project" value="UniProtKB-KW"/>
</dbReference>
<feature type="compositionally biased region" description="Low complexity" evidence="12">
    <location>
        <begin position="23"/>
        <end position="38"/>
    </location>
</feature>
<dbReference type="InterPro" id="IPR011545">
    <property type="entry name" value="DEAD/DEAH_box_helicase_dom"/>
</dbReference>
<evidence type="ECO:0000256" key="5">
    <source>
        <dbReference type="ARBA" id="ARBA00022801"/>
    </source>
</evidence>
<evidence type="ECO:0000256" key="11">
    <source>
        <dbReference type="PROSITE-ProRule" id="PRU01343"/>
    </source>
</evidence>
<dbReference type="EMBL" id="SPLM01000001">
    <property type="protein sequence ID" value="TMW69508.1"/>
    <property type="molecule type" value="Genomic_DNA"/>
</dbReference>
<dbReference type="SUPFAM" id="SSF52540">
    <property type="entry name" value="P-loop containing nucleoside triphosphate hydrolases"/>
    <property type="match status" value="1"/>
</dbReference>
<keyword evidence="6" id="KW-0347">Helicase</keyword>
<feature type="compositionally biased region" description="Basic and acidic residues" evidence="12">
    <location>
        <begin position="67"/>
        <end position="92"/>
    </location>
</feature>
<dbReference type="Pfam" id="PF00271">
    <property type="entry name" value="Helicase_C"/>
    <property type="match status" value="1"/>
</dbReference>
<keyword evidence="7" id="KW-0862">Zinc</keyword>
<comment type="caution">
    <text evidence="16">The sequence shown here is derived from an EMBL/GenBank/DDBJ whole genome shotgun (WGS) entry which is preliminary data.</text>
</comment>
<dbReference type="GO" id="GO:0000724">
    <property type="term" value="P:double-strand break repair via homologous recombination"/>
    <property type="evidence" value="ECO:0007669"/>
    <property type="project" value="TreeGrafter"/>
</dbReference>
<feature type="region of interest" description="Disordered" evidence="12">
    <location>
        <begin position="171"/>
        <end position="202"/>
    </location>
</feature>
<evidence type="ECO:0000259" key="15">
    <source>
        <dbReference type="PROSITE" id="PS51999"/>
    </source>
</evidence>
<dbReference type="GO" id="GO:0009378">
    <property type="term" value="F:four-way junction helicase activity"/>
    <property type="evidence" value="ECO:0007669"/>
    <property type="project" value="TreeGrafter"/>
</dbReference>
<gene>
    <name evidence="16" type="ORF">Poli38472_001664</name>
</gene>
<dbReference type="OrthoDB" id="75161at2759"/>
<comment type="similarity">
    <text evidence="1">Belongs to the helicase family. RecQ subfamily.</text>
</comment>
<keyword evidence="17" id="KW-1185">Reference proteome</keyword>
<feature type="compositionally biased region" description="Polar residues" evidence="12">
    <location>
        <begin position="1"/>
        <end position="22"/>
    </location>
</feature>
<dbReference type="GO" id="GO:0003676">
    <property type="term" value="F:nucleic acid binding"/>
    <property type="evidence" value="ECO:0007669"/>
    <property type="project" value="InterPro"/>
</dbReference>
<dbReference type="EC" id="5.6.2.4" evidence="10"/>
<sequence>MWPRRQQVNGDGASSTTSQARPASTLATSTASLARQTSVQPKRPAPVAADDDCAWLLRAHQKKKKTGVKDDGATKKRPRVAAEAKPVAEKKSSKQVSSGLKVPKGLSWTQAKPKQITKQAHDKHELREKEAAKVEEAFESVFSEVFGGAIPRRAVVDDMASSIPGFATQELALDPPVTKPSTQSSVSKPSVTKPKPSAAKKDEWAFATSPAIALDAFDDKAADKTSNAADLAMETPEFARWKEEQASHAVSDNFVRLNMRKRFKGSTGKAKKLPEYLRSRGPPPTDFNEKAKADDTAVPSNDGIDFIDECLELLQKYESGELSKPSSAPSSSSLPTPSPTDEAIEPPRCHHALVSQRLVVKKKNKNHGRAFFACPLGHDEGRCDFFLWEENHTHFALQHLFTSSETDGTSENAVETDVHSAKLVPLDLSQSLKTQQRAMVTNLRLVFGHAAFRPGQEWAIRRVLERKRTMLVLPTGSGKSLCYQYPALFLPGVTIVVSPLISLMNDQYHNLPPVLKQQATCVTTSSASKAQYATFVRDLLGGKLKLLFVSPEKALTSGFQRLLELIRARISLVCIDEAHCISEWSHHFRPSYLRLHAIFKHASSVLAITATASRRVEHDVLSQLQRLQPTDKAEETEEESKMVLRMPWQRENLHLSVVHVTSNEERLAKLCDLLAPSKISKTSAINGAMIMYVHQQWQTEAMATLLQERLAVKSPSAWGNTTSKRKIAFYHANMEAEAKEKVRLGFLNGRIKLVIATIAFGMGIDKQNVRLVIHYHVPSSIEHYLQQVGRAGRDGKPARAVLYLLDDDVRSFRSLLFSNALHISQLERLMKLLVKDSSVPSEVVSGHVVRLDDSQTTGKTRIWLDVLWLEQYVDMKAATVETFFTVLSLHPQLRDSVRVTLRPTAMAWCVIELMENELKKSGVDPLLPRLLSMLANNEKHNGHQQSLGNIQVTVEGYLRHIQVEFHVAAIARLLFPNEQTEIEPDREVRRLLQRVREWQSQGLIRRYRVERPAFDIELQWQRAPGTETEKTERAAEWSRVLYARHEKLQDMELQRLTKLYGALASSAGVSPSKPTAQVESDDEDVENEPDEGSKILEQKLVEYFDNEDDQFTNSEAVVARSQSMDADAAHMKTLTTALGVELIEAIERDVAQLTSRPPAANDEEDGQKTQEGAMNSWHCYSVARVFHGLASPCFPSKQWRETIFWKKYTHVAFEQLVVIAEKALSSKEEEEMS</sequence>
<dbReference type="PROSITE" id="PS51999">
    <property type="entry name" value="ZF_GRF"/>
    <property type="match status" value="1"/>
</dbReference>
<dbReference type="PROSITE" id="PS51192">
    <property type="entry name" value="HELICASE_ATP_BIND_1"/>
    <property type="match status" value="1"/>
</dbReference>
<feature type="region of interest" description="Disordered" evidence="12">
    <location>
        <begin position="1"/>
        <end position="48"/>
    </location>
</feature>
<accession>A0A8K1FTE4</accession>
<dbReference type="SMART" id="SM00490">
    <property type="entry name" value="HELICc"/>
    <property type="match status" value="1"/>
</dbReference>
<organism evidence="16 17">
    <name type="scientific">Pythium oligandrum</name>
    <name type="common">Mycoparasitic fungus</name>
    <dbReference type="NCBI Taxonomy" id="41045"/>
    <lineage>
        <taxon>Eukaryota</taxon>
        <taxon>Sar</taxon>
        <taxon>Stramenopiles</taxon>
        <taxon>Oomycota</taxon>
        <taxon>Peronosporomycetes</taxon>
        <taxon>Pythiales</taxon>
        <taxon>Pythiaceae</taxon>
        <taxon>Pythium</taxon>
    </lineage>
</organism>
<evidence type="ECO:0000256" key="12">
    <source>
        <dbReference type="SAM" id="MobiDB-lite"/>
    </source>
</evidence>
<feature type="region of interest" description="Disordered" evidence="12">
    <location>
        <begin position="321"/>
        <end position="345"/>
    </location>
</feature>
<evidence type="ECO:0000256" key="10">
    <source>
        <dbReference type="ARBA" id="ARBA00034808"/>
    </source>
</evidence>
<feature type="compositionally biased region" description="Acidic residues" evidence="12">
    <location>
        <begin position="1079"/>
        <end position="1090"/>
    </location>
</feature>
<evidence type="ECO:0000259" key="14">
    <source>
        <dbReference type="PROSITE" id="PS51194"/>
    </source>
</evidence>
<evidence type="ECO:0000256" key="2">
    <source>
        <dbReference type="ARBA" id="ARBA00022723"/>
    </source>
</evidence>
<dbReference type="InterPro" id="IPR027417">
    <property type="entry name" value="P-loop_NTPase"/>
</dbReference>
<dbReference type="InterPro" id="IPR010666">
    <property type="entry name" value="Znf_GRF"/>
</dbReference>
<dbReference type="Pfam" id="PF00270">
    <property type="entry name" value="DEAD"/>
    <property type="match status" value="1"/>
</dbReference>
<feature type="compositionally biased region" description="Basic and acidic residues" evidence="12">
    <location>
        <begin position="119"/>
        <end position="128"/>
    </location>
</feature>
<dbReference type="Pfam" id="PF06839">
    <property type="entry name" value="Zn_ribbon_GRF"/>
    <property type="match status" value="1"/>
</dbReference>
<keyword evidence="2" id="KW-0479">Metal-binding</keyword>
<proteinExistence type="inferred from homology"/>
<feature type="domain" description="GRF-type" evidence="15">
    <location>
        <begin position="349"/>
        <end position="392"/>
    </location>
</feature>
<feature type="compositionally biased region" description="Low complexity" evidence="12">
    <location>
        <begin position="175"/>
        <end position="197"/>
    </location>
</feature>
<dbReference type="PANTHER" id="PTHR13710">
    <property type="entry name" value="DNA HELICASE RECQ FAMILY MEMBER"/>
    <property type="match status" value="1"/>
</dbReference>
<evidence type="ECO:0000256" key="3">
    <source>
        <dbReference type="ARBA" id="ARBA00022741"/>
    </source>
</evidence>
<dbReference type="GO" id="GO:0005737">
    <property type="term" value="C:cytoplasm"/>
    <property type="evidence" value="ECO:0007669"/>
    <property type="project" value="TreeGrafter"/>
</dbReference>
<reference evidence="16" key="1">
    <citation type="submission" date="2019-03" db="EMBL/GenBank/DDBJ databases">
        <title>Long read genome sequence of the mycoparasitic Pythium oligandrum ATCC 38472 isolated from sugarbeet rhizosphere.</title>
        <authorList>
            <person name="Gaulin E."/>
        </authorList>
    </citation>
    <scope>NUCLEOTIDE SEQUENCE</scope>
    <source>
        <strain evidence="16">ATCC 38472_TT</strain>
    </source>
</reference>
<evidence type="ECO:0000256" key="9">
    <source>
        <dbReference type="ARBA" id="ARBA00034617"/>
    </source>
</evidence>
<dbReference type="AlphaFoldDB" id="A0A8K1FTE4"/>
<dbReference type="GO" id="GO:0005694">
    <property type="term" value="C:chromosome"/>
    <property type="evidence" value="ECO:0007669"/>
    <property type="project" value="TreeGrafter"/>
</dbReference>
<dbReference type="GO" id="GO:0005634">
    <property type="term" value="C:nucleus"/>
    <property type="evidence" value="ECO:0007669"/>
    <property type="project" value="TreeGrafter"/>
</dbReference>
<feature type="region of interest" description="Disordered" evidence="12">
    <location>
        <begin position="60"/>
        <end position="128"/>
    </location>
</feature>
<evidence type="ECO:0000256" key="4">
    <source>
        <dbReference type="ARBA" id="ARBA00022771"/>
    </source>
</evidence>
<name>A0A8K1FTE4_PYTOL</name>
<dbReference type="InterPro" id="IPR004589">
    <property type="entry name" value="DNA_helicase_ATP-dep_RecQ"/>
</dbReference>
<feature type="domain" description="Helicase ATP-binding" evidence="13">
    <location>
        <begin position="460"/>
        <end position="630"/>
    </location>
</feature>
<evidence type="ECO:0000256" key="7">
    <source>
        <dbReference type="ARBA" id="ARBA00022833"/>
    </source>
</evidence>
<evidence type="ECO:0000313" key="16">
    <source>
        <dbReference type="EMBL" id="TMW69508.1"/>
    </source>
</evidence>
<evidence type="ECO:0000256" key="6">
    <source>
        <dbReference type="ARBA" id="ARBA00022806"/>
    </source>
</evidence>
<dbReference type="InterPro" id="IPR014001">
    <property type="entry name" value="Helicase_ATP-bd"/>
</dbReference>
<feature type="compositionally biased region" description="Polar residues" evidence="12">
    <location>
        <begin position="107"/>
        <end position="118"/>
    </location>
</feature>
<dbReference type="PROSITE" id="PS51194">
    <property type="entry name" value="HELICASE_CTER"/>
    <property type="match status" value="1"/>
</dbReference>
<keyword evidence="8" id="KW-0067">ATP-binding</keyword>
<evidence type="ECO:0000313" key="17">
    <source>
        <dbReference type="Proteomes" id="UP000794436"/>
    </source>
</evidence>
<dbReference type="PANTHER" id="PTHR13710:SF108">
    <property type="entry name" value="ATP-DEPENDENT DNA HELICASE Q4"/>
    <property type="match status" value="1"/>
</dbReference>
<dbReference type="InterPro" id="IPR001650">
    <property type="entry name" value="Helicase_C-like"/>
</dbReference>
<comment type="catalytic activity">
    <reaction evidence="9">
        <text>Couples ATP hydrolysis with the unwinding of duplex DNA by translocating in the 3'-5' direction.</text>
        <dbReference type="EC" id="5.6.2.4"/>
    </reaction>
</comment>
<dbReference type="Proteomes" id="UP000794436">
    <property type="component" value="Unassembled WGS sequence"/>
</dbReference>
<keyword evidence="5" id="KW-0378">Hydrolase</keyword>
<feature type="compositionally biased region" description="Low complexity" evidence="12">
    <location>
        <begin position="323"/>
        <end position="335"/>
    </location>
</feature>
<dbReference type="GO" id="GO:0005524">
    <property type="term" value="F:ATP binding"/>
    <property type="evidence" value="ECO:0007669"/>
    <property type="project" value="UniProtKB-KW"/>
</dbReference>
<dbReference type="SMART" id="SM00487">
    <property type="entry name" value="DEXDc"/>
    <property type="match status" value="1"/>
</dbReference>
<dbReference type="GO" id="GO:0016787">
    <property type="term" value="F:hydrolase activity"/>
    <property type="evidence" value="ECO:0007669"/>
    <property type="project" value="UniProtKB-KW"/>
</dbReference>
<dbReference type="GO" id="GO:0043138">
    <property type="term" value="F:3'-5' DNA helicase activity"/>
    <property type="evidence" value="ECO:0007669"/>
    <property type="project" value="UniProtKB-EC"/>
</dbReference>
<feature type="region of interest" description="Disordered" evidence="12">
    <location>
        <begin position="1066"/>
        <end position="1091"/>
    </location>
</feature>
<protein>
    <recommendedName>
        <fullName evidence="10">DNA 3'-5' helicase</fullName>
        <ecNumber evidence="10">5.6.2.4</ecNumber>
    </recommendedName>
</protein>
<evidence type="ECO:0000256" key="8">
    <source>
        <dbReference type="ARBA" id="ARBA00022840"/>
    </source>
</evidence>
<dbReference type="Gene3D" id="3.40.50.300">
    <property type="entry name" value="P-loop containing nucleotide triphosphate hydrolases"/>
    <property type="match status" value="2"/>
</dbReference>